<name>D7BH84_ALLS1</name>
<dbReference type="GO" id="GO:0000976">
    <property type="term" value="F:transcription cis-regulatory region binding"/>
    <property type="evidence" value="ECO:0007669"/>
    <property type="project" value="TreeGrafter"/>
</dbReference>
<proteinExistence type="predicted"/>
<dbReference type="InterPro" id="IPR009057">
    <property type="entry name" value="Homeodomain-like_sf"/>
</dbReference>
<dbReference type="Gene3D" id="1.10.10.60">
    <property type="entry name" value="Homeodomain-like"/>
    <property type="match status" value="1"/>
</dbReference>
<dbReference type="SUPFAM" id="SSF46689">
    <property type="entry name" value="Homeodomain-like"/>
    <property type="match status" value="1"/>
</dbReference>
<keyword evidence="8" id="KW-1185">Reference proteome</keyword>
<reference evidence="7 8" key="1">
    <citation type="journal article" date="2010" name="Stand. Genomic Sci.">
        <title>Complete genome sequence of Meiothermus silvanus type strain (VI-R2).</title>
        <authorList>
            <person name="Sikorski J."/>
            <person name="Tindall B.J."/>
            <person name="Lowry S."/>
            <person name="Lucas S."/>
            <person name="Nolan M."/>
            <person name="Copeland A."/>
            <person name="Glavina Del Rio T."/>
            <person name="Tice H."/>
            <person name="Cheng J.F."/>
            <person name="Han C."/>
            <person name="Pitluck S."/>
            <person name="Liolios K."/>
            <person name="Ivanova N."/>
            <person name="Mavromatis K."/>
            <person name="Mikhailova N."/>
            <person name="Pati A."/>
            <person name="Goodwin L."/>
            <person name="Chen A."/>
            <person name="Palaniappan K."/>
            <person name="Land M."/>
            <person name="Hauser L."/>
            <person name="Chang Y.J."/>
            <person name="Jeffries C.D."/>
            <person name="Rohde M."/>
            <person name="Goker M."/>
            <person name="Woyke T."/>
            <person name="Bristow J."/>
            <person name="Eisen J.A."/>
            <person name="Markowitz V."/>
            <person name="Hugenholtz P."/>
            <person name="Kyrpides N.C."/>
            <person name="Klenk H.P."/>
            <person name="Lapidus A."/>
        </authorList>
    </citation>
    <scope>NUCLEOTIDE SEQUENCE [LARGE SCALE GENOMIC DNA]</scope>
    <source>
        <strain evidence="8">ATCC 700542 / DSM 9946 / VI-R2</strain>
    </source>
</reference>
<protein>
    <submittedName>
        <fullName evidence="7">Transcriptional regulator, TetR family</fullName>
    </submittedName>
</protein>
<feature type="DNA-binding region" description="H-T-H motif" evidence="5">
    <location>
        <begin position="24"/>
        <end position="43"/>
    </location>
</feature>
<evidence type="ECO:0000313" key="8">
    <source>
        <dbReference type="Proteomes" id="UP000001916"/>
    </source>
</evidence>
<gene>
    <name evidence="7" type="ordered locus">Mesil_2065</name>
</gene>
<keyword evidence="4" id="KW-0804">Transcription</keyword>
<dbReference type="PANTHER" id="PTHR30055:SF175">
    <property type="entry name" value="HTH-TYPE TRANSCRIPTIONAL REPRESSOR KSTR2"/>
    <property type="match status" value="1"/>
</dbReference>
<evidence type="ECO:0000256" key="1">
    <source>
        <dbReference type="ARBA" id="ARBA00022491"/>
    </source>
</evidence>
<dbReference type="eggNOG" id="COG1309">
    <property type="taxonomic scope" value="Bacteria"/>
</dbReference>
<evidence type="ECO:0000256" key="2">
    <source>
        <dbReference type="ARBA" id="ARBA00023015"/>
    </source>
</evidence>
<dbReference type="OrthoDB" id="9814200at2"/>
<dbReference type="Gene3D" id="1.10.357.10">
    <property type="entry name" value="Tetracycline Repressor, domain 2"/>
    <property type="match status" value="1"/>
</dbReference>
<dbReference type="STRING" id="526227.Mesil_2065"/>
<dbReference type="Proteomes" id="UP000001916">
    <property type="component" value="Chromosome"/>
</dbReference>
<dbReference type="InterPro" id="IPR041490">
    <property type="entry name" value="KstR2_TetR_C"/>
</dbReference>
<dbReference type="Pfam" id="PF00440">
    <property type="entry name" value="TetR_N"/>
    <property type="match status" value="1"/>
</dbReference>
<dbReference type="PRINTS" id="PR00455">
    <property type="entry name" value="HTHTETR"/>
</dbReference>
<dbReference type="Pfam" id="PF17932">
    <property type="entry name" value="TetR_C_24"/>
    <property type="match status" value="1"/>
</dbReference>
<dbReference type="PROSITE" id="PS50977">
    <property type="entry name" value="HTH_TETR_2"/>
    <property type="match status" value="1"/>
</dbReference>
<dbReference type="EMBL" id="CP002042">
    <property type="protein sequence ID" value="ADH63937.1"/>
    <property type="molecule type" value="Genomic_DNA"/>
</dbReference>
<keyword evidence="1" id="KW-0678">Repressor</keyword>
<dbReference type="PANTHER" id="PTHR30055">
    <property type="entry name" value="HTH-TYPE TRANSCRIPTIONAL REGULATOR RUTR"/>
    <property type="match status" value="1"/>
</dbReference>
<organism evidence="7 8">
    <name type="scientific">Allomeiothermus silvanus (strain ATCC 700542 / DSM 9946 / NBRC 106475 / NCIMB 13440 / VI-R2)</name>
    <name type="common">Thermus silvanus</name>
    <dbReference type="NCBI Taxonomy" id="526227"/>
    <lineage>
        <taxon>Bacteria</taxon>
        <taxon>Thermotogati</taxon>
        <taxon>Deinococcota</taxon>
        <taxon>Deinococci</taxon>
        <taxon>Thermales</taxon>
        <taxon>Thermaceae</taxon>
        <taxon>Allomeiothermus</taxon>
    </lineage>
</organism>
<keyword evidence="2" id="KW-0805">Transcription regulation</keyword>
<dbReference type="SUPFAM" id="SSF48498">
    <property type="entry name" value="Tetracyclin repressor-like, C-terminal domain"/>
    <property type="match status" value="1"/>
</dbReference>
<dbReference type="InterPro" id="IPR036271">
    <property type="entry name" value="Tet_transcr_reg_TetR-rel_C_sf"/>
</dbReference>
<keyword evidence="3 5" id="KW-0238">DNA-binding</keyword>
<evidence type="ECO:0000256" key="3">
    <source>
        <dbReference type="ARBA" id="ARBA00023125"/>
    </source>
</evidence>
<dbReference type="InterPro" id="IPR001647">
    <property type="entry name" value="HTH_TetR"/>
</dbReference>
<evidence type="ECO:0000256" key="4">
    <source>
        <dbReference type="ARBA" id="ARBA00023163"/>
    </source>
</evidence>
<evidence type="ECO:0000313" key="7">
    <source>
        <dbReference type="EMBL" id="ADH63937.1"/>
    </source>
</evidence>
<sequence length="188" mass="21208">MNRREEILARAGALFSSRGYHATSMRDLARELGIQGGSLYAHIEGKEELLWEIVSRAADEFDAALAPVVASSAPPPEKLRLAVEGHLEVVARNKDLATVFFNEWKHLSPERYRAIALRRNRVENVYREIFAEGIKGGQFRKDLDPKLAAVLVLSGANWAYQWFNPQGRLSARQVADAFVEMLLEGFER</sequence>
<dbReference type="HOGENOM" id="CLU_069356_12_4_0"/>
<accession>D7BH84</accession>
<evidence type="ECO:0000256" key="5">
    <source>
        <dbReference type="PROSITE-ProRule" id="PRU00335"/>
    </source>
</evidence>
<dbReference type="RefSeq" id="WP_013158488.1">
    <property type="nucleotide sequence ID" value="NC_014212.1"/>
</dbReference>
<dbReference type="GO" id="GO:0003700">
    <property type="term" value="F:DNA-binding transcription factor activity"/>
    <property type="evidence" value="ECO:0007669"/>
    <property type="project" value="TreeGrafter"/>
</dbReference>
<dbReference type="KEGG" id="msv:Mesil_2065"/>
<dbReference type="AlphaFoldDB" id="D7BH84"/>
<evidence type="ECO:0000259" key="6">
    <source>
        <dbReference type="PROSITE" id="PS50977"/>
    </source>
</evidence>
<dbReference type="InterPro" id="IPR050109">
    <property type="entry name" value="HTH-type_TetR-like_transc_reg"/>
</dbReference>
<feature type="domain" description="HTH tetR-type" evidence="6">
    <location>
        <begin position="1"/>
        <end position="61"/>
    </location>
</feature>